<keyword evidence="1" id="KW-1133">Transmembrane helix</keyword>
<feature type="transmembrane region" description="Helical" evidence="1">
    <location>
        <begin position="72"/>
        <end position="94"/>
    </location>
</feature>
<reference evidence="3" key="1">
    <citation type="journal article" date="2019" name="Int. J. Syst. Evol. Microbiol.">
        <title>The Global Catalogue of Microorganisms (GCM) 10K type strain sequencing project: providing services to taxonomists for standard genome sequencing and annotation.</title>
        <authorList>
            <consortium name="The Broad Institute Genomics Platform"/>
            <consortium name="The Broad Institute Genome Sequencing Center for Infectious Disease"/>
            <person name="Wu L."/>
            <person name="Ma J."/>
        </authorList>
    </citation>
    <scope>NUCLEOTIDE SEQUENCE [LARGE SCALE GENOMIC DNA]</scope>
    <source>
        <strain evidence="3">ICMP 6774ER</strain>
    </source>
</reference>
<proteinExistence type="predicted"/>
<sequence>MRKVLVVFTVIQLALVVLQFYLATYGAFETPRPSNPEAAAIGWHVMNGFILIPAVSLITTIIAAIARAPGKLIGTCAAPIVLVAVQMFVLFPLAELAGATQEKTSPASLYVLGFHAIVGVLLLGAAISAWRGAQAHAKAATGHRATETV</sequence>
<feature type="transmembrane region" description="Helical" evidence="1">
    <location>
        <begin position="43"/>
        <end position="65"/>
    </location>
</feature>
<dbReference type="Pfam" id="PF19728">
    <property type="entry name" value="DUF6220"/>
    <property type="match status" value="1"/>
</dbReference>
<keyword evidence="1" id="KW-0812">Transmembrane</keyword>
<organism evidence="2 3">
    <name type="scientific">Nonomuraea mangrovi</name>
    <dbReference type="NCBI Taxonomy" id="2316207"/>
    <lineage>
        <taxon>Bacteria</taxon>
        <taxon>Bacillati</taxon>
        <taxon>Actinomycetota</taxon>
        <taxon>Actinomycetes</taxon>
        <taxon>Streptosporangiales</taxon>
        <taxon>Streptosporangiaceae</taxon>
        <taxon>Nonomuraea</taxon>
    </lineage>
</organism>
<dbReference type="Proteomes" id="UP001597368">
    <property type="component" value="Unassembled WGS sequence"/>
</dbReference>
<keyword evidence="3" id="KW-1185">Reference proteome</keyword>
<comment type="caution">
    <text evidence="2">The sequence shown here is derived from an EMBL/GenBank/DDBJ whole genome shotgun (WGS) entry which is preliminary data.</text>
</comment>
<accession>A0ABW4TA40</accession>
<evidence type="ECO:0000313" key="3">
    <source>
        <dbReference type="Proteomes" id="UP001597368"/>
    </source>
</evidence>
<dbReference type="InterPro" id="IPR046192">
    <property type="entry name" value="DUF6220"/>
</dbReference>
<keyword evidence="1" id="KW-0472">Membrane</keyword>
<feature type="transmembrane region" description="Helical" evidence="1">
    <location>
        <begin position="109"/>
        <end position="130"/>
    </location>
</feature>
<gene>
    <name evidence="2" type="ORF">ACFSKW_39880</name>
</gene>
<protein>
    <submittedName>
        <fullName evidence="2">DUF6220 domain-containing protein</fullName>
    </submittedName>
</protein>
<dbReference type="EMBL" id="JBHUFV010000061">
    <property type="protein sequence ID" value="MFD1937646.1"/>
    <property type="molecule type" value="Genomic_DNA"/>
</dbReference>
<dbReference type="RefSeq" id="WP_379579021.1">
    <property type="nucleotide sequence ID" value="NZ_JBHUFV010000061.1"/>
</dbReference>
<evidence type="ECO:0000256" key="1">
    <source>
        <dbReference type="SAM" id="Phobius"/>
    </source>
</evidence>
<evidence type="ECO:0000313" key="2">
    <source>
        <dbReference type="EMBL" id="MFD1937646.1"/>
    </source>
</evidence>
<name>A0ABW4TA40_9ACTN</name>